<proteinExistence type="inferred from homology"/>
<comment type="similarity">
    <text evidence="3 11">Belongs to the CobT family.</text>
</comment>
<dbReference type="InterPro" id="IPR023195">
    <property type="entry name" value="Nict_dMeBzImd_PRibTrfase_N"/>
</dbReference>
<feature type="active site" description="Proton acceptor" evidence="11">
    <location>
        <position position="317"/>
    </location>
</feature>
<dbReference type="Proteomes" id="UP000422764">
    <property type="component" value="Chromosome"/>
</dbReference>
<protein>
    <recommendedName>
        <fullName evidence="5 11">Nicotinate-nucleotide--dimethylbenzimidazole phosphoribosyltransferase</fullName>
        <shortName evidence="11">NN:DBI PRT</shortName>
        <ecNumber evidence="4 11">2.4.2.21</ecNumber>
    </recommendedName>
    <alternativeName>
        <fullName evidence="9 11">N(1)-alpha-phosphoribosyltransferase</fullName>
    </alternativeName>
</protein>
<evidence type="ECO:0000256" key="1">
    <source>
        <dbReference type="ARBA" id="ARBA00002197"/>
    </source>
</evidence>
<comment type="pathway">
    <text evidence="2 11">Nucleoside biosynthesis; alpha-ribazole biosynthesis; alpha-ribazole from 5,6-dimethylbenzimidazole: step 1/2.</text>
</comment>
<evidence type="ECO:0000313" key="12">
    <source>
        <dbReference type="EMBL" id="QGU94412.1"/>
    </source>
</evidence>
<evidence type="ECO:0000256" key="9">
    <source>
        <dbReference type="ARBA" id="ARBA00030686"/>
    </source>
</evidence>
<dbReference type="UniPathway" id="UPA00061">
    <property type="reaction ID" value="UER00516"/>
</dbReference>
<comment type="catalytic activity">
    <reaction evidence="10 11">
        <text>5,6-dimethylbenzimidazole + nicotinate beta-D-ribonucleotide = alpha-ribazole 5'-phosphate + nicotinate + H(+)</text>
        <dbReference type="Rhea" id="RHEA:11196"/>
        <dbReference type="ChEBI" id="CHEBI:15378"/>
        <dbReference type="ChEBI" id="CHEBI:15890"/>
        <dbReference type="ChEBI" id="CHEBI:32544"/>
        <dbReference type="ChEBI" id="CHEBI:57502"/>
        <dbReference type="ChEBI" id="CHEBI:57918"/>
        <dbReference type="EC" id="2.4.2.21"/>
    </reaction>
</comment>
<dbReference type="PANTHER" id="PTHR43463">
    <property type="entry name" value="NICOTINATE-NUCLEOTIDE--DIMETHYLBENZIMIDAZOLE PHOSPHORIBOSYLTRANSFERASE"/>
    <property type="match status" value="1"/>
</dbReference>
<organism evidence="12 13">
    <name type="scientific">Clostridium bovifaecis</name>
    <dbReference type="NCBI Taxonomy" id="2184719"/>
    <lineage>
        <taxon>Bacteria</taxon>
        <taxon>Bacillati</taxon>
        <taxon>Bacillota</taxon>
        <taxon>Clostridia</taxon>
        <taxon>Eubacteriales</taxon>
        <taxon>Clostridiaceae</taxon>
        <taxon>Clostridium</taxon>
    </lineage>
</organism>
<sequence length="368" mass="39743">MELLNNALSSIKPLNEKEIKKAQGKIDNLVKPIGSLGTLEEIAAKMAGIKGEMRFKEYKKSVVIMCSDNGVVEEGVSIAPQSFTKALADNFTEGNTGVCVLANRYNSDLTIVDVGINAEMDDEKIINKKIAYGTKNMAKEAAMTREEAIKAIEVGIEIMDNLVKEGYELFGTGEVGIGNTTTSAAVISVLTGLDSDIVVGKGAGLTDGQHEHKKRVVNKAIETNKPDSRDVIDVLSKIGGFDIAGLCGCFIGAAKNRVPIVIDGVISAAAALCAYRLNPLCREFMFPSHLSEEPGAAQAMKEMKLEPMLNLKMRLGEGTGCPMAFNIIETALYTMENMASFEEASIETEDYDTEINKILDEKTANKER</sequence>
<dbReference type="PANTHER" id="PTHR43463:SF1">
    <property type="entry name" value="NICOTINATE-NUCLEOTIDE--DIMETHYLBENZIMIDAZOLE PHOSPHORIBOSYLTRANSFERASE"/>
    <property type="match status" value="1"/>
</dbReference>
<dbReference type="InterPro" id="IPR003200">
    <property type="entry name" value="Nict_dMeBzImd_PRibTrfase"/>
</dbReference>
<keyword evidence="7 11" id="KW-0328">Glycosyltransferase</keyword>
<evidence type="ECO:0000256" key="6">
    <source>
        <dbReference type="ARBA" id="ARBA00022573"/>
    </source>
</evidence>
<evidence type="ECO:0000256" key="10">
    <source>
        <dbReference type="ARBA" id="ARBA00047340"/>
    </source>
</evidence>
<dbReference type="Gene3D" id="1.10.1610.10">
    <property type="match status" value="1"/>
</dbReference>
<evidence type="ECO:0000256" key="2">
    <source>
        <dbReference type="ARBA" id="ARBA00005049"/>
    </source>
</evidence>
<evidence type="ECO:0000256" key="3">
    <source>
        <dbReference type="ARBA" id="ARBA00007110"/>
    </source>
</evidence>
<dbReference type="FunFam" id="3.40.50.10210:FF:000001">
    <property type="entry name" value="Nicotinate-nucleotide--dimethylbenzimidazole phosphoribosyltransferase"/>
    <property type="match status" value="1"/>
</dbReference>
<evidence type="ECO:0000313" key="13">
    <source>
        <dbReference type="Proteomes" id="UP000422764"/>
    </source>
</evidence>
<gene>
    <name evidence="11 12" type="primary">cobT</name>
    <name evidence="12" type="ORF">GOM49_04215</name>
</gene>
<dbReference type="EMBL" id="CP046522">
    <property type="protein sequence ID" value="QGU94412.1"/>
    <property type="molecule type" value="Genomic_DNA"/>
</dbReference>
<dbReference type="CDD" id="cd02439">
    <property type="entry name" value="DMB-PRT_CobT"/>
    <property type="match status" value="1"/>
</dbReference>
<comment type="function">
    <text evidence="1 11">Catalyzes the synthesis of alpha-ribazole-5'-phosphate from nicotinate mononucleotide (NAMN) and 5,6-dimethylbenzimidazole (DMB).</text>
</comment>
<dbReference type="Gene3D" id="3.40.50.10210">
    <property type="match status" value="1"/>
</dbReference>
<dbReference type="NCBIfam" id="TIGR03160">
    <property type="entry name" value="cobT_DBIPRT"/>
    <property type="match status" value="1"/>
</dbReference>
<evidence type="ECO:0000256" key="8">
    <source>
        <dbReference type="ARBA" id="ARBA00022679"/>
    </source>
</evidence>
<dbReference type="NCBIfam" id="NF000996">
    <property type="entry name" value="PRK00105.1"/>
    <property type="match status" value="1"/>
</dbReference>
<keyword evidence="6 11" id="KW-0169">Cobalamin biosynthesis</keyword>
<name>A0A6I6EKZ5_9CLOT</name>
<dbReference type="GO" id="GO:0009236">
    <property type="term" value="P:cobalamin biosynthetic process"/>
    <property type="evidence" value="ECO:0007669"/>
    <property type="project" value="UniProtKB-UniRule"/>
</dbReference>
<evidence type="ECO:0000256" key="4">
    <source>
        <dbReference type="ARBA" id="ARBA00011991"/>
    </source>
</evidence>
<evidence type="ECO:0000256" key="7">
    <source>
        <dbReference type="ARBA" id="ARBA00022676"/>
    </source>
</evidence>
<accession>A0A6I6EKZ5</accession>
<evidence type="ECO:0000256" key="5">
    <source>
        <dbReference type="ARBA" id="ARBA00015486"/>
    </source>
</evidence>
<dbReference type="InterPro" id="IPR036087">
    <property type="entry name" value="Nict_dMeBzImd_PRibTrfase_sf"/>
</dbReference>
<dbReference type="InterPro" id="IPR017846">
    <property type="entry name" value="Nict_dMeBzImd_PRibTrfase_bact"/>
</dbReference>
<keyword evidence="13" id="KW-1185">Reference proteome</keyword>
<dbReference type="HAMAP" id="MF_00230">
    <property type="entry name" value="CobT"/>
    <property type="match status" value="1"/>
</dbReference>
<dbReference type="GO" id="GO:0008939">
    <property type="term" value="F:nicotinate-nucleotide-dimethylbenzimidazole phosphoribosyltransferase activity"/>
    <property type="evidence" value="ECO:0007669"/>
    <property type="project" value="UniProtKB-UniRule"/>
</dbReference>
<dbReference type="AlphaFoldDB" id="A0A6I6EKZ5"/>
<reference evidence="12 13" key="1">
    <citation type="submission" date="2019-12" db="EMBL/GenBank/DDBJ databases">
        <title>Genome sequenceing of Clostridium bovifaecis.</title>
        <authorList>
            <person name="Yao Y."/>
        </authorList>
    </citation>
    <scope>NUCLEOTIDE SEQUENCE [LARGE SCALE GENOMIC DNA]</scope>
    <source>
        <strain evidence="12 13">BXX</strain>
    </source>
</reference>
<dbReference type="EC" id="2.4.2.21" evidence="4 11"/>
<keyword evidence="8 11" id="KW-0808">Transferase</keyword>
<dbReference type="Pfam" id="PF02277">
    <property type="entry name" value="DBI_PRT"/>
    <property type="match status" value="1"/>
</dbReference>
<dbReference type="SUPFAM" id="SSF52733">
    <property type="entry name" value="Nicotinate mononucleotide:5,6-dimethylbenzimidazole phosphoribosyltransferase (CobT)"/>
    <property type="match status" value="1"/>
</dbReference>
<evidence type="ECO:0000256" key="11">
    <source>
        <dbReference type="HAMAP-Rule" id="MF_00230"/>
    </source>
</evidence>